<dbReference type="AlphaFoldDB" id="A0A212EWX5"/>
<evidence type="ECO:0000313" key="2">
    <source>
        <dbReference type="Proteomes" id="UP000007151"/>
    </source>
</evidence>
<comment type="caution">
    <text evidence="1">The sequence shown here is derived from an EMBL/GenBank/DDBJ whole genome shotgun (WGS) entry which is preliminary data.</text>
</comment>
<dbReference type="Proteomes" id="UP000007151">
    <property type="component" value="Unassembled WGS sequence"/>
</dbReference>
<keyword evidence="2" id="KW-1185">Reference proteome</keyword>
<protein>
    <submittedName>
        <fullName evidence="1">Uncharacterized protein</fullName>
    </submittedName>
</protein>
<name>A0A212EWX5_DANPL</name>
<dbReference type="EMBL" id="AGBW02011886">
    <property type="protein sequence ID" value="OWR45971.1"/>
    <property type="molecule type" value="Genomic_DNA"/>
</dbReference>
<dbReference type="STRING" id="278856.A0A212EWX5"/>
<dbReference type="KEGG" id="dpl:KGM_204474"/>
<accession>A0A212EWX5</accession>
<proteinExistence type="predicted"/>
<organism evidence="1 2">
    <name type="scientific">Danaus plexippus plexippus</name>
    <dbReference type="NCBI Taxonomy" id="278856"/>
    <lineage>
        <taxon>Eukaryota</taxon>
        <taxon>Metazoa</taxon>
        <taxon>Ecdysozoa</taxon>
        <taxon>Arthropoda</taxon>
        <taxon>Hexapoda</taxon>
        <taxon>Insecta</taxon>
        <taxon>Pterygota</taxon>
        <taxon>Neoptera</taxon>
        <taxon>Endopterygota</taxon>
        <taxon>Lepidoptera</taxon>
        <taxon>Glossata</taxon>
        <taxon>Ditrysia</taxon>
        <taxon>Papilionoidea</taxon>
        <taxon>Nymphalidae</taxon>
        <taxon>Danainae</taxon>
        <taxon>Danaini</taxon>
        <taxon>Danaina</taxon>
        <taxon>Danaus</taxon>
        <taxon>Danaus</taxon>
    </lineage>
</organism>
<gene>
    <name evidence="1" type="ORF">KGM_204474</name>
</gene>
<evidence type="ECO:0000313" key="1">
    <source>
        <dbReference type="EMBL" id="OWR45971.1"/>
    </source>
</evidence>
<reference evidence="1 2" key="1">
    <citation type="journal article" date="2011" name="Cell">
        <title>The monarch butterfly genome yields insights into long-distance migration.</title>
        <authorList>
            <person name="Zhan S."/>
            <person name="Merlin C."/>
            <person name="Boore J.L."/>
            <person name="Reppert S.M."/>
        </authorList>
    </citation>
    <scope>NUCLEOTIDE SEQUENCE [LARGE SCALE GENOMIC DNA]</scope>
    <source>
        <strain evidence="1">F-2</strain>
    </source>
</reference>
<dbReference type="InParanoid" id="A0A212EWX5"/>
<sequence length="96" mass="11145">MSVFEMLVCARQCARRKSLILTFGEFCVFAAELRRCSRQTRQTSNKPDSPVRNLDKELRDKEAICKYVNERGDNDRKTFALFLLDDTVFKPSSNMS</sequence>